<dbReference type="InterPro" id="IPR040946">
    <property type="entry name" value="CBM46"/>
</dbReference>
<dbReference type="InterPro" id="IPR018087">
    <property type="entry name" value="Glyco_hydro_5_CS"/>
</dbReference>
<feature type="signal peptide" evidence="9">
    <location>
        <begin position="1"/>
        <end position="27"/>
    </location>
</feature>
<evidence type="ECO:0000259" key="12">
    <source>
        <dbReference type="Pfam" id="PF18448"/>
    </source>
</evidence>
<dbReference type="InterPro" id="IPR001547">
    <property type="entry name" value="Glyco_hydro_5"/>
</dbReference>
<dbReference type="Pfam" id="PF03442">
    <property type="entry name" value="CBM_X2"/>
    <property type="match status" value="1"/>
</dbReference>
<evidence type="ECO:0000256" key="5">
    <source>
        <dbReference type="ARBA" id="ARBA00023277"/>
    </source>
</evidence>
<dbReference type="SUPFAM" id="SSF81296">
    <property type="entry name" value="E set domains"/>
    <property type="match status" value="1"/>
</dbReference>
<dbReference type="SUPFAM" id="SSF51445">
    <property type="entry name" value="(Trans)glycosidases"/>
    <property type="match status" value="1"/>
</dbReference>
<dbReference type="PANTHER" id="PTHR31297">
    <property type="entry name" value="GLUCAN ENDO-1,6-BETA-GLUCOSIDASE B"/>
    <property type="match status" value="1"/>
</dbReference>
<name>A0ABV8LYL6_9ACTN</name>
<dbReference type="InterPro" id="IPR013783">
    <property type="entry name" value="Ig-like_fold"/>
</dbReference>
<dbReference type="Pfam" id="PF18448">
    <property type="entry name" value="CBM46"/>
    <property type="match status" value="1"/>
</dbReference>
<dbReference type="InterPro" id="IPR005102">
    <property type="entry name" value="Carbo-bd_X2"/>
</dbReference>
<keyword evidence="3 8" id="KW-0378">Hydrolase</keyword>
<evidence type="ECO:0000256" key="4">
    <source>
        <dbReference type="ARBA" id="ARBA00023001"/>
    </source>
</evidence>
<keyword evidence="4" id="KW-0136">Cellulose degradation</keyword>
<dbReference type="PIRSF" id="PIRSF001043">
    <property type="entry name" value="Endoglucanase_B"/>
    <property type="match status" value="1"/>
</dbReference>
<dbReference type="Pfam" id="PF00150">
    <property type="entry name" value="Cellulase"/>
    <property type="match status" value="1"/>
</dbReference>
<gene>
    <name evidence="13" type="ORF">ACFOZ4_33555</name>
</gene>
<dbReference type="PANTHER" id="PTHR31297:SF41">
    <property type="entry name" value="ENDOGLUCANASE, PUTATIVE (AFU_ORTHOLOGUE AFUA_5G01830)-RELATED"/>
    <property type="match status" value="1"/>
</dbReference>
<dbReference type="PROSITE" id="PS00659">
    <property type="entry name" value="GLYCOSYL_HYDROL_F5"/>
    <property type="match status" value="1"/>
</dbReference>
<keyword evidence="6 8" id="KW-0326">Glycosidase</keyword>
<dbReference type="Proteomes" id="UP001595816">
    <property type="component" value="Unassembled WGS sequence"/>
</dbReference>
<evidence type="ECO:0000256" key="3">
    <source>
        <dbReference type="ARBA" id="ARBA00022801"/>
    </source>
</evidence>
<feature type="domain" description="Glycoside hydrolase family 5" evidence="10">
    <location>
        <begin position="60"/>
        <end position="337"/>
    </location>
</feature>
<dbReference type="InterPro" id="IPR017853">
    <property type="entry name" value="GH"/>
</dbReference>
<comment type="similarity">
    <text evidence="1 8">Belongs to the glycosyl hydrolase 5 (cellulase A) family.</text>
</comment>
<evidence type="ECO:0000259" key="11">
    <source>
        <dbReference type="Pfam" id="PF03442"/>
    </source>
</evidence>
<feature type="chain" id="PRO_5045966673" evidence="9">
    <location>
        <begin position="28"/>
        <end position="560"/>
    </location>
</feature>
<dbReference type="InterPro" id="IPR050386">
    <property type="entry name" value="Glycosyl_hydrolase_5"/>
</dbReference>
<evidence type="ECO:0000259" key="10">
    <source>
        <dbReference type="Pfam" id="PF00150"/>
    </source>
</evidence>
<evidence type="ECO:0000256" key="7">
    <source>
        <dbReference type="ARBA" id="ARBA00023326"/>
    </source>
</evidence>
<dbReference type="InterPro" id="IPR016282">
    <property type="entry name" value="Glyco_hydro_5_endoGlcnase_B"/>
</dbReference>
<accession>A0ABV8LYL6</accession>
<evidence type="ECO:0000313" key="14">
    <source>
        <dbReference type="Proteomes" id="UP001595816"/>
    </source>
</evidence>
<organism evidence="13 14">
    <name type="scientific">Hamadaea flava</name>
    <dbReference type="NCBI Taxonomy" id="1742688"/>
    <lineage>
        <taxon>Bacteria</taxon>
        <taxon>Bacillati</taxon>
        <taxon>Actinomycetota</taxon>
        <taxon>Actinomycetes</taxon>
        <taxon>Micromonosporales</taxon>
        <taxon>Micromonosporaceae</taxon>
        <taxon>Hamadaea</taxon>
    </lineage>
</organism>
<keyword evidence="5" id="KW-0119">Carbohydrate metabolism</keyword>
<dbReference type="RefSeq" id="WP_253750220.1">
    <property type="nucleotide sequence ID" value="NZ_JAMZDZ010000001.1"/>
</dbReference>
<dbReference type="InterPro" id="IPR006311">
    <property type="entry name" value="TAT_signal"/>
</dbReference>
<feature type="domain" description="Endoglucanase B carbohydrate binding" evidence="12">
    <location>
        <begin position="455"/>
        <end position="559"/>
    </location>
</feature>
<dbReference type="EMBL" id="JBHSAY010000023">
    <property type="protein sequence ID" value="MFC4135568.1"/>
    <property type="molecule type" value="Genomic_DNA"/>
</dbReference>
<comment type="caution">
    <text evidence="13">The sequence shown here is derived from an EMBL/GenBank/DDBJ whole genome shotgun (WGS) entry which is preliminary data.</text>
</comment>
<evidence type="ECO:0000313" key="13">
    <source>
        <dbReference type="EMBL" id="MFC4135568.1"/>
    </source>
</evidence>
<evidence type="ECO:0000256" key="9">
    <source>
        <dbReference type="SAM" id="SignalP"/>
    </source>
</evidence>
<dbReference type="Gene3D" id="3.20.20.80">
    <property type="entry name" value="Glycosidases"/>
    <property type="match status" value="1"/>
</dbReference>
<sequence length="560" mass="60996">MTLTRRHLLTAAGVAASAALVPGVAHAAGTPGRPSAQSVVDAMQPGWNLGNTFDATGADETSWGNPQVTRELIRAVKANGFNSIRIPVTWVQHLDSANVIDPAYLARVQEVVGWALAERLYVLINVHHDSWQWVMTMPTDHDAVLARFTAIWTQVAEAFRNASPRLLFESVNEPFFNGSSGDAQNATLMNELNTTFHQVVRASGGPNATRLLVLPTLHTSPDQPRVDELTATVTALGDPNLVATVHFYGFWPFSVNIAGFTRFDATVQKDLTDIFDRVHNAYVANGIPVIIGEYGLLGFDRSLNVIEQGEKLKFFEFLGYYARQQRITTMWWDNGQHLNRTTFQWSDPDLAAQIKSSWCVRSATAATDLVFVGKSAPAADQTVTLNLNGAKLTGIFDDRKRLVPGRDYVLSGDQLTFPAAALARLTGDQAYGVNAVLSARFDRGVPWKFRVITNDLPVLQSATGTTSAFKLPAAFNGDLVATMEAKYADGSYAGPQNWTSYKEFAITFSPDYAANTIALTDTFFTEVADDAPVTLTFHFWSGATVQYTVARSGGAVTGTA</sequence>
<dbReference type="PROSITE" id="PS51318">
    <property type="entry name" value="TAT"/>
    <property type="match status" value="1"/>
</dbReference>
<dbReference type="InterPro" id="IPR014756">
    <property type="entry name" value="Ig_E-set"/>
</dbReference>
<proteinExistence type="inferred from homology"/>
<evidence type="ECO:0000256" key="8">
    <source>
        <dbReference type="RuleBase" id="RU361153"/>
    </source>
</evidence>
<keyword evidence="14" id="KW-1185">Reference proteome</keyword>
<reference evidence="14" key="1">
    <citation type="journal article" date="2019" name="Int. J. Syst. Evol. Microbiol.">
        <title>The Global Catalogue of Microorganisms (GCM) 10K type strain sequencing project: providing services to taxonomists for standard genome sequencing and annotation.</title>
        <authorList>
            <consortium name="The Broad Institute Genomics Platform"/>
            <consortium name="The Broad Institute Genome Sequencing Center for Infectious Disease"/>
            <person name="Wu L."/>
            <person name="Ma J."/>
        </authorList>
    </citation>
    <scope>NUCLEOTIDE SEQUENCE [LARGE SCALE GENOMIC DNA]</scope>
    <source>
        <strain evidence="14">CGMCC 4.7289</strain>
    </source>
</reference>
<keyword evidence="2 9" id="KW-0732">Signal</keyword>
<evidence type="ECO:0000256" key="1">
    <source>
        <dbReference type="ARBA" id="ARBA00005641"/>
    </source>
</evidence>
<keyword evidence="7" id="KW-0624">Polysaccharide degradation</keyword>
<evidence type="ECO:0000256" key="6">
    <source>
        <dbReference type="ARBA" id="ARBA00023295"/>
    </source>
</evidence>
<evidence type="ECO:0000256" key="2">
    <source>
        <dbReference type="ARBA" id="ARBA00022729"/>
    </source>
</evidence>
<feature type="domain" description="Carbohydrate binding X2" evidence="11">
    <location>
        <begin position="367"/>
        <end position="451"/>
    </location>
</feature>
<protein>
    <submittedName>
        <fullName evidence="13">Cellulase family glycosylhydrolase</fullName>
    </submittedName>
</protein>
<dbReference type="Gene3D" id="2.60.40.10">
    <property type="entry name" value="Immunoglobulins"/>
    <property type="match status" value="1"/>
</dbReference>